<evidence type="ECO:0000313" key="3">
    <source>
        <dbReference type="Proteomes" id="UP000887574"/>
    </source>
</evidence>
<evidence type="ECO:0000256" key="1">
    <source>
        <dbReference type="PROSITE-ProRule" id="PRU00047"/>
    </source>
</evidence>
<dbReference type="GO" id="GO:0008270">
    <property type="term" value="F:zinc ion binding"/>
    <property type="evidence" value="ECO:0007669"/>
    <property type="project" value="UniProtKB-KW"/>
</dbReference>
<dbReference type="GO" id="GO:0019899">
    <property type="term" value="F:enzyme binding"/>
    <property type="evidence" value="ECO:0007669"/>
    <property type="project" value="UniProtKB-ARBA"/>
</dbReference>
<feature type="domain" description="CCHC-type" evidence="2">
    <location>
        <begin position="54"/>
        <end position="71"/>
    </location>
</feature>
<reference evidence="4" key="1">
    <citation type="submission" date="2022-11" db="UniProtKB">
        <authorList>
            <consortium name="WormBaseParasite"/>
        </authorList>
    </citation>
    <scope>IDENTIFICATION</scope>
</reference>
<evidence type="ECO:0000259" key="2">
    <source>
        <dbReference type="PROSITE" id="PS50158"/>
    </source>
</evidence>
<dbReference type="InterPro" id="IPR036875">
    <property type="entry name" value="Znf_CCHC_sf"/>
</dbReference>
<dbReference type="SMART" id="SM00343">
    <property type="entry name" value="ZnF_C2HC"/>
    <property type="match status" value="2"/>
</dbReference>
<proteinExistence type="predicted"/>
<sequence length="74" mass="8166">MSSADCTNFTFVEFLRIKLLKINKEGGSSCCNCSKPGHMSCECPQPRNGGGGGRRCYKCQETVHMSRECSQGQR</sequence>
<keyword evidence="1" id="KW-0862">Zinc</keyword>
<dbReference type="Proteomes" id="UP000887574">
    <property type="component" value="Unplaced"/>
</dbReference>
<dbReference type="GO" id="GO:0003676">
    <property type="term" value="F:nucleic acid binding"/>
    <property type="evidence" value="ECO:0007669"/>
    <property type="project" value="InterPro"/>
</dbReference>
<dbReference type="Pfam" id="PF00098">
    <property type="entry name" value="zf-CCHC"/>
    <property type="match status" value="1"/>
</dbReference>
<dbReference type="Gene3D" id="4.10.60.10">
    <property type="entry name" value="Zinc finger, CCHC-type"/>
    <property type="match status" value="1"/>
</dbReference>
<keyword evidence="1" id="KW-0863">Zinc-finger</keyword>
<keyword evidence="3" id="KW-1185">Reference proteome</keyword>
<organism evidence="3 4">
    <name type="scientific">Ditylenchus dipsaci</name>
    <dbReference type="NCBI Taxonomy" id="166011"/>
    <lineage>
        <taxon>Eukaryota</taxon>
        <taxon>Metazoa</taxon>
        <taxon>Ecdysozoa</taxon>
        <taxon>Nematoda</taxon>
        <taxon>Chromadorea</taxon>
        <taxon>Rhabditida</taxon>
        <taxon>Tylenchina</taxon>
        <taxon>Tylenchomorpha</taxon>
        <taxon>Sphaerularioidea</taxon>
        <taxon>Anguinidae</taxon>
        <taxon>Anguininae</taxon>
        <taxon>Ditylenchus</taxon>
    </lineage>
</organism>
<accession>A0A915DBA9</accession>
<keyword evidence="1" id="KW-0479">Metal-binding</keyword>
<dbReference type="SUPFAM" id="SSF57756">
    <property type="entry name" value="Retrovirus zinc finger-like domains"/>
    <property type="match status" value="1"/>
</dbReference>
<dbReference type="AlphaFoldDB" id="A0A915DBA9"/>
<dbReference type="WBParaSite" id="jg17616">
    <property type="protein sequence ID" value="jg17616"/>
    <property type="gene ID" value="jg17616"/>
</dbReference>
<dbReference type="PROSITE" id="PS50158">
    <property type="entry name" value="ZF_CCHC"/>
    <property type="match status" value="2"/>
</dbReference>
<protein>
    <submittedName>
        <fullName evidence="4">CCHC-type domain-containing protein</fullName>
    </submittedName>
</protein>
<dbReference type="InterPro" id="IPR001878">
    <property type="entry name" value="Znf_CCHC"/>
</dbReference>
<feature type="domain" description="CCHC-type" evidence="2">
    <location>
        <begin position="30"/>
        <end position="45"/>
    </location>
</feature>
<name>A0A915DBA9_9BILA</name>
<evidence type="ECO:0000313" key="4">
    <source>
        <dbReference type="WBParaSite" id="jg17616"/>
    </source>
</evidence>